<dbReference type="KEGG" id="bgok:Pr1d_01320"/>
<dbReference type="SMART" id="SM00382">
    <property type="entry name" value="AAA"/>
    <property type="match status" value="1"/>
</dbReference>
<dbReference type="InterPro" id="IPR017871">
    <property type="entry name" value="ABC_transporter-like_CS"/>
</dbReference>
<dbReference type="PROSITE" id="PS00211">
    <property type="entry name" value="ABC_TRANSPORTER_1"/>
    <property type="match status" value="1"/>
</dbReference>
<keyword evidence="7" id="KW-1185">Reference proteome</keyword>
<reference evidence="6 7" key="1">
    <citation type="submission" date="2019-08" db="EMBL/GenBank/DDBJ databases">
        <title>Deep-cultivation of Planctomycetes and their phenomic and genomic characterization uncovers novel biology.</title>
        <authorList>
            <person name="Wiegand S."/>
            <person name="Jogler M."/>
            <person name="Boedeker C."/>
            <person name="Pinto D."/>
            <person name="Vollmers J."/>
            <person name="Rivas-Marin E."/>
            <person name="Kohn T."/>
            <person name="Peeters S.H."/>
            <person name="Heuer A."/>
            <person name="Rast P."/>
            <person name="Oberbeckmann S."/>
            <person name="Bunk B."/>
            <person name="Jeske O."/>
            <person name="Meyerdierks A."/>
            <person name="Storesund J.E."/>
            <person name="Kallscheuer N."/>
            <person name="Luecker S."/>
            <person name="Lage O.M."/>
            <person name="Pohl T."/>
            <person name="Merkel B.J."/>
            <person name="Hornburger P."/>
            <person name="Mueller R.-W."/>
            <person name="Bruemmer F."/>
            <person name="Labrenz M."/>
            <person name="Spormann A.M."/>
            <person name="Op den Camp H."/>
            <person name="Overmann J."/>
            <person name="Amann R."/>
            <person name="Jetten M.S.M."/>
            <person name="Mascher T."/>
            <person name="Medema M.H."/>
            <person name="Devos D.P."/>
            <person name="Kaster A.-K."/>
            <person name="Ovreas L."/>
            <person name="Rohde M."/>
            <person name="Galperin M.Y."/>
            <person name="Jogler C."/>
        </authorList>
    </citation>
    <scope>NUCLEOTIDE SEQUENCE [LARGE SCALE GENOMIC DNA]</scope>
    <source>
        <strain evidence="6 7">Pr1d</strain>
    </source>
</reference>
<evidence type="ECO:0000256" key="3">
    <source>
        <dbReference type="ARBA" id="ARBA00022840"/>
    </source>
</evidence>
<dbReference type="PROSITE" id="PS50893">
    <property type="entry name" value="ABC_TRANSPORTER_2"/>
    <property type="match status" value="1"/>
</dbReference>
<keyword evidence="6" id="KW-0378">Hydrolase</keyword>
<dbReference type="CDD" id="cd03255">
    <property type="entry name" value="ABC_MJ0796_LolCDE_FtsE"/>
    <property type="match status" value="1"/>
</dbReference>
<dbReference type="InterPro" id="IPR027417">
    <property type="entry name" value="P-loop_NTPase"/>
</dbReference>
<dbReference type="PANTHER" id="PTHR24220">
    <property type="entry name" value="IMPORT ATP-BINDING PROTEIN"/>
    <property type="match status" value="1"/>
</dbReference>
<sequence>MPWACQNDGMVSLLADSLSKSYSTPDSELDVLVDVSLSLAASENLAILGPSGSGKSTLLAILGTLDQPSSGTLKIGDADPFQLPEPQLAEFRSRQIGFIFQDHHLLPQCTVLENVLVPFLASGSAGAVEIDEATQLIGRVGLADRLLHRPAQLSGGEKQRVAIARALVRKPILVLADEPTGNLDSRTAEEVSRLLLELQVEQESMLVAVTHSQQLADSMQRRLHLDNGQLVEHV</sequence>
<dbReference type="Proteomes" id="UP000323917">
    <property type="component" value="Chromosome"/>
</dbReference>
<dbReference type="InterPro" id="IPR003439">
    <property type="entry name" value="ABC_transporter-like_ATP-bd"/>
</dbReference>
<dbReference type="GO" id="GO:0005524">
    <property type="term" value="F:ATP binding"/>
    <property type="evidence" value="ECO:0007669"/>
    <property type="project" value="UniProtKB-KW"/>
</dbReference>
<evidence type="ECO:0000256" key="1">
    <source>
        <dbReference type="ARBA" id="ARBA00022448"/>
    </source>
</evidence>
<dbReference type="FunFam" id="3.40.50.300:FF:000032">
    <property type="entry name" value="Export ABC transporter ATP-binding protein"/>
    <property type="match status" value="1"/>
</dbReference>
<keyword evidence="1" id="KW-0813">Transport</keyword>
<dbReference type="Gene3D" id="3.40.50.300">
    <property type="entry name" value="P-loop containing nucleotide triphosphate hydrolases"/>
    <property type="match status" value="1"/>
</dbReference>
<evidence type="ECO:0000256" key="4">
    <source>
        <dbReference type="ARBA" id="ARBA00038388"/>
    </source>
</evidence>
<dbReference type="GO" id="GO:0098796">
    <property type="term" value="C:membrane protein complex"/>
    <property type="evidence" value="ECO:0007669"/>
    <property type="project" value="UniProtKB-ARBA"/>
</dbReference>
<dbReference type="GO" id="GO:0005886">
    <property type="term" value="C:plasma membrane"/>
    <property type="evidence" value="ECO:0007669"/>
    <property type="project" value="TreeGrafter"/>
</dbReference>
<accession>A0A5B9QEW4</accession>
<dbReference type="PANTHER" id="PTHR24220:SF689">
    <property type="entry name" value="LIPOPROTEIN-RELEASING SYSTEM ATP-BINDING PROTEIN LOLD"/>
    <property type="match status" value="1"/>
</dbReference>
<evidence type="ECO:0000313" key="6">
    <source>
        <dbReference type="EMBL" id="QEG32871.1"/>
    </source>
</evidence>
<dbReference type="Pfam" id="PF00005">
    <property type="entry name" value="ABC_tran"/>
    <property type="match status" value="1"/>
</dbReference>
<dbReference type="EC" id="3.6.3.-" evidence="6"/>
<dbReference type="InterPro" id="IPR017911">
    <property type="entry name" value="MacB-like_ATP-bd"/>
</dbReference>
<dbReference type="RefSeq" id="WP_238476600.1">
    <property type="nucleotide sequence ID" value="NZ_CP042913.1"/>
</dbReference>
<dbReference type="InterPro" id="IPR015854">
    <property type="entry name" value="ABC_transpr_LolD-like"/>
</dbReference>
<dbReference type="GO" id="GO:0022857">
    <property type="term" value="F:transmembrane transporter activity"/>
    <property type="evidence" value="ECO:0007669"/>
    <property type="project" value="TreeGrafter"/>
</dbReference>
<organism evidence="6 7">
    <name type="scientific">Bythopirellula goksoeyrii</name>
    <dbReference type="NCBI Taxonomy" id="1400387"/>
    <lineage>
        <taxon>Bacteria</taxon>
        <taxon>Pseudomonadati</taxon>
        <taxon>Planctomycetota</taxon>
        <taxon>Planctomycetia</taxon>
        <taxon>Pirellulales</taxon>
        <taxon>Lacipirellulaceae</taxon>
        <taxon>Bythopirellula</taxon>
    </lineage>
</organism>
<gene>
    <name evidence="6" type="primary">lolD_1</name>
    <name evidence="6" type="ORF">Pr1d_01320</name>
</gene>
<name>A0A5B9QEW4_9BACT</name>
<dbReference type="AlphaFoldDB" id="A0A5B9QEW4"/>
<keyword evidence="6" id="KW-0449">Lipoprotein</keyword>
<dbReference type="EMBL" id="CP042913">
    <property type="protein sequence ID" value="QEG32871.1"/>
    <property type="molecule type" value="Genomic_DNA"/>
</dbReference>
<dbReference type="GO" id="GO:0016887">
    <property type="term" value="F:ATP hydrolysis activity"/>
    <property type="evidence" value="ECO:0007669"/>
    <property type="project" value="InterPro"/>
</dbReference>
<evidence type="ECO:0000259" key="5">
    <source>
        <dbReference type="PROSITE" id="PS50893"/>
    </source>
</evidence>
<keyword evidence="3 6" id="KW-0067">ATP-binding</keyword>
<dbReference type="InterPro" id="IPR003593">
    <property type="entry name" value="AAA+_ATPase"/>
</dbReference>
<proteinExistence type="inferred from homology"/>
<protein>
    <submittedName>
        <fullName evidence="6">Lipoprotein-releasing system ATP-binding protein LolD</fullName>
        <ecNumber evidence="6">3.6.3.-</ecNumber>
    </submittedName>
</protein>
<keyword evidence="2" id="KW-0547">Nucleotide-binding</keyword>
<feature type="domain" description="ABC transporter" evidence="5">
    <location>
        <begin position="13"/>
        <end position="234"/>
    </location>
</feature>
<dbReference type="SUPFAM" id="SSF52540">
    <property type="entry name" value="P-loop containing nucleoside triphosphate hydrolases"/>
    <property type="match status" value="1"/>
</dbReference>
<comment type="similarity">
    <text evidence="4">Belongs to the ABC transporter superfamily. Macrolide exporter (TC 3.A.1.122) family.</text>
</comment>
<evidence type="ECO:0000256" key="2">
    <source>
        <dbReference type="ARBA" id="ARBA00022741"/>
    </source>
</evidence>
<evidence type="ECO:0000313" key="7">
    <source>
        <dbReference type="Proteomes" id="UP000323917"/>
    </source>
</evidence>